<dbReference type="Proteomes" id="UP000004703">
    <property type="component" value="Chromosome"/>
</dbReference>
<evidence type="ECO:0000256" key="4">
    <source>
        <dbReference type="ARBA" id="ARBA00022989"/>
    </source>
</evidence>
<dbReference type="AlphaFoldDB" id="A0A5E8H4Y8"/>
<reference evidence="9 10" key="1">
    <citation type="submission" date="2008-01" db="EMBL/GenBank/DDBJ databases">
        <authorList>
            <person name="Wagner-Dobler I."/>
            <person name="Ferriera S."/>
            <person name="Johnson J."/>
            <person name="Kravitz S."/>
            <person name="Beeson K."/>
            <person name="Sutton G."/>
            <person name="Rogers Y.-H."/>
            <person name="Friedman R."/>
            <person name="Frazier M."/>
            <person name="Venter J.C."/>
        </authorList>
    </citation>
    <scope>NUCLEOTIDE SEQUENCE [LARGE SCALE GENOMIC DNA]</scope>
    <source>
        <strain evidence="10">DSM 17067 / NCIMB 14079 / DFL-11</strain>
    </source>
</reference>
<feature type="region of interest" description="Disordered" evidence="6">
    <location>
        <begin position="47"/>
        <end position="72"/>
    </location>
</feature>
<keyword evidence="2" id="KW-1003">Cell membrane</keyword>
<accession>A0A5E8H4Y8</accession>
<dbReference type="GO" id="GO:0005886">
    <property type="term" value="C:plasma membrane"/>
    <property type="evidence" value="ECO:0007669"/>
    <property type="project" value="UniProtKB-SubCell"/>
</dbReference>
<evidence type="ECO:0000256" key="1">
    <source>
        <dbReference type="ARBA" id="ARBA00004651"/>
    </source>
</evidence>
<dbReference type="PANTHER" id="PTHR35007">
    <property type="entry name" value="INTEGRAL MEMBRANE PROTEIN-RELATED"/>
    <property type="match status" value="1"/>
</dbReference>
<protein>
    <submittedName>
        <fullName evidence="9">Flp pilus assembly protein TadB</fullName>
    </submittedName>
</protein>
<reference evidence="9 10" key="2">
    <citation type="submission" date="2013-04" db="EMBL/GenBank/DDBJ databases">
        <authorList>
            <person name="Fiebig A."/>
            <person name="Pradella S."/>
            <person name="Wagner-Doebler I."/>
        </authorList>
    </citation>
    <scope>NUCLEOTIDE SEQUENCE [LARGE SCALE GENOMIC DNA]</scope>
    <source>
        <strain evidence="10">DSM 17067 / NCIMB 14079 / DFL-11</strain>
    </source>
</reference>
<feature type="transmembrane region" description="Helical" evidence="7">
    <location>
        <begin position="306"/>
        <end position="330"/>
    </location>
</feature>
<keyword evidence="3 7" id="KW-0812">Transmembrane</keyword>
<comment type="subcellular location">
    <subcellularLocation>
        <location evidence="1">Cell membrane</location>
        <topology evidence="1">Multi-pass membrane protein</topology>
    </subcellularLocation>
</comment>
<sequence length="339" mass="37395">MPVFEQFMTPAITGAAVAILVMFSVGGIIYGLFLPSLSGTKKRDARMSAVSARPQSETQRKTMRDTNRRKKSIQDQLKDFEERQKAKHEKQKNVPLKVKIEQAGLEWEMRHLVLFSVVSAILFFVISLIASGNLLIAAAFTFVGGIGFPRWYIGNKRKRRFNAFLNELPNGIDIIVRGVKAGLPLSDCVKVVAREAREPVATEFRKVTETQVMGVSLAEALSKMPDRVPLPETNFLAIVVSIQQKAGGGLAEALGNLSRVLRQRKAMKAKIKALSSEAKSSAAIIGALPFVVGGILFFIAPDYMMILFTATTGKIIVAGCLFWMFCGIMVMRSMINFDF</sequence>
<dbReference type="RefSeq" id="WP_008196993.1">
    <property type="nucleotide sequence ID" value="NZ_CM011002.1"/>
</dbReference>
<name>A0A5E8H4Y8_ROSAD</name>
<evidence type="ECO:0000259" key="8">
    <source>
        <dbReference type="Pfam" id="PF00482"/>
    </source>
</evidence>
<feature type="compositionally biased region" description="Basic and acidic residues" evidence="6">
    <location>
        <begin position="58"/>
        <end position="72"/>
    </location>
</feature>
<dbReference type="InterPro" id="IPR042094">
    <property type="entry name" value="T2SS_GspF_sf"/>
</dbReference>
<gene>
    <name evidence="9" type="ORF">SADFL11_5063</name>
</gene>
<keyword evidence="4 7" id="KW-1133">Transmembrane helix</keyword>
<dbReference type="Pfam" id="PF00482">
    <property type="entry name" value="T2SSF"/>
    <property type="match status" value="1"/>
</dbReference>
<dbReference type="PANTHER" id="PTHR35007:SF1">
    <property type="entry name" value="PILUS ASSEMBLY PROTEIN"/>
    <property type="match status" value="1"/>
</dbReference>
<feature type="transmembrane region" description="Helical" evidence="7">
    <location>
        <begin position="135"/>
        <end position="153"/>
    </location>
</feature>
<evidence type="ECO:0000256" key="7">
    <source>
        <dbReference type="SAM" id="Phobius"/>
    </source>
</evidence>
<dbReference type="EMBL" id="ACCU02000004">
    <property type="protein sequence ID" value="EEE47774.1"/>
    <property type="molecule type" value="Genomic_DNA"/>
</dbReference>
<keyword evidence="5 7" id="KW-0472">Membrane</keyword>
<feature type="transmembrane region" description="Helical" evidence="7">
    <location>
        <begin position="112"/>
        <end position="129"/>
    </location>
</feature>
<evidence type="ECO:0000256" key="3">
    <source>
        <dbReference type="ARBA" id="ARBA00022692"/>
    </source>
</evidence>
<dbReference type="Gene3D" id="1.20.81.30">
    <property type="entry name" value="Type II secretion system (T2SS), domain F"/>
    <property type="match status" value="1"/>
</dbReference>
<comment type="caution">
    <text evidence="9">The sequence shown here is derived from an EMBL/GenBank/DDBJ whole genome shotgun (WGS) entry which is preliminary data.</text>
</comment>
<proteinExistence type="predicted"/>
<dbReference type="InterPro" id="IPR018076">
    <property type="entry name" value="T2SS_GspF_dom"/>
</dbReference>
<evidence type="ECO:0000256" key="6">
    <source>
        <dbReference type="SAM" id="MobiDB-lite"/>
    </source>
</evidence>
<organism evidence="9 10">
    <name type="scientific">Roseibium alexandrii (strain DSM 17067 / NCIMB 14079 / DFL-11)</name>
    <name type="common">Labrenzia alexandrii</name>
    <dbReference type="NCBI Taxonomy" id="244592"/>
    <lineage>
        <taxon>Bacteria</taxon>
        <taxon>Pseudomonadati</taxon>
        <taxon>Pseudomonadota</taxon>
        <taxon>Alphaproteobacteria</taxon>
        <taxon>Hyphomicrobiales</taxon>
        <taxon>Stappiaceae</taxon>
        <taxon>Roseibium</taxon>
    </lineage>
</organism>
<feature type="transmembrane region" description="Helical" evidence="7">
    <location>
        <begin position="12"/>
        <end position="33"/>
    </location>
</feature>
<evidence type="ECO:0000313" key="9">
    <source>
        <dbReference type="EMBL" id="EEE47774.1"/>
    </source>
</evidence>
<evidence type="ECO:0000256" key="5">
    <source>
        <dbReference type="ARBA" id="ARBA00023136"/>
    </source>
</evidence>
<feature type="domain" description="Type II secretion system protein GspF" evidence="8">
    <location>
        <begin position="175"/>
        <end position="296"/>
    </location>
</feature>
<evidence type="ECO:0000256" key="2">
    <source>
        <dbReference type="ARBA" id="ARBA00022475"/>
    </source>
</evidence>
<feature type="transmembrane region" description="Helical" evidence="7">
    <location>
        <begin position="280"/>
        <end position="300"/>
    </location>
</feature>
<evidence type="ECO:0000313" key="10">
    <source>
        <dbReference type="Proteomes" id="UP000004703"/>
    </source>
</evidence>